<proteinExistence type="predicted"/>
<dbReference type="GO" id="GO:0005975">
    <property type="term" value="P:carbohydrate metabolic process"/>
    <property type="evidence" value="ECO:0007669"/>
    <property type="project" value="InterPro"/>
</dbReference>
<evidence type="ECO:0000313" key="2">
    <source>
        <dbReference type="EMBL" id="TLD00822.1"/>
    </source>
</evidence>
<dbReference type="Proteomes" id="UP000306509">
    <property type="component" value="Unassembled WGS sequence"/>
</dbReference>
<dbReference type="InterPro" id="IPR017853">
    <property type="entry name" value="GH"/>
</dbReference>
<sequence length="681" mass="78356">MNQLQLRYRQVHLDFHTSPLIPDIGEKFDGAEFAQTLKNAHVDSVTCFARCHHGMLYYDSKKFPERIHPNLTNKNMLKEMIQECHKRDIRVPIYITIQWDYFTAKEHPEWLAIDADGRPVGTGPYEAGFYQVLCVNTGYRDLLKEQITELFEEMEVDGIFMDIVYPTECSCKNCMEKMKAAKVDVYDSEARMQYAQNMIDEFKFDISRHIRSFRPDASIFYNTSHIGVKQRKVKDAYTHFELESLPSGDWGYIHFPVTMRYARTLGLDCLSHTGKFHLEWGDFHSFKNLAALEYECFRMLALGSKCLIGDQMEPGGKLSKPVYDLIGNVYERVEKLEPWCENAVPVSDIGVISPEEFMGGNRGRLPESLMGLENMFDQLGYQFDILDSQGDFSKYPLLVLPDDIVVNEELHKKLKDYLDNGGKMIATFESGLDECKTTMVLKETGVSLLADPDRNLDGELARGKITKSNDYVDYMIPNEKIGIGLPMTEHVMYAKGTEVLAAKEAETLLKFTKPYFDRNFKHFCSHRQTPSSGQVGTDAVVQLGQVIYFASPVFRIYNARAPKWCKVMVKDAVDRLLPEKSLEYFGPSTLFTALNEQKEAHRKVLHLLHYIPQKICQDIHTLEDVIPLYDIPVKIKENRKVTSVRNVPEGKDLEFVQKNNWVTFHADEINGCRVIEIVYEE</sequence>
<dbReference type="CDD" id="cd03143">
    <property type="entry name" value="A4_beta-galactosidase_middle_domain"/>
    <property type="match status" value="1"/>
</dbReference>
<gene>
    <name evidence="2" type="ORF">DSM106044_02289</name>
</gene>
<dbReference type="EMBL" id="QGQD01000046">
    <property type="protein sequence ID" value="TLD00822.1"/>
    <property type="molecule type" value="Genomic_DNA"/>
</dbReference>
<dbReference type="InterPro" id="IPR013738">
    <property type="entry name" value="Beta_galactosidase_Trimer"/>
</dbReference>
<accession>A0A4U8Q7D0</accession>
<dbReference type="SUPFAM" id="SSF51445">
    <property type="entry name" value="(Trans)glycosidases"/>
    <property type="match status" value="1"/>
</dbReference>
<reference evidence="2 3" key="1">
    <citation type="journal article" date="2019" name="Anaerobe">
        <title>Detection of Robinsoniella peoriensis in multiple bone samples of a trauma patient.</title>
        <authorList>
            <person name="Schrottner P."/>
            <person name="Hartwich K."/>
            <person name="Bunk B."/>
            <person name="Schober I."/>
            <person name="Helbig S."/>
            <person name="Rudolph W.W."/>
            <person name="Gunzer F."/>
        </authorList>
    </citation>
    <scope>NUCLEOTIDE SEQUENCE [LARGE SCALE GENOMIC DNA]</scope>
    <source>
        <strain evidence="2 3">DSM 106044</strain>
    </source>
</reference>
<keyword evidence="3" id="KW-1185">Reference proteome</keyword>
<dbReference type="Gene3D" id="3.40.50.880">
    <property type="match status" value="1"/>
</dbReference>
<evidence type="ECO:0000313" key="3">
    <source>
        <dbReference type="Proteomes" id="UP000306509"/>
    </source>
</evidence>
<name>A0A4U8Q7D0_9FIRM</name>
<dbReference type="SUPFAM" id="SSF52317">
    <property type="entry name" value="Class I glutamine amidotransferase-like"/>
    <property type="match status" value="1"/>
</dbReference>
<dbReference type="Pfam" id="PF08532">
    <property type="entry name" value="Glyco_hydro_42M"/>
    <property type="match status" value="1"/>
</dbReference>
<protein>
    <submittedName>
        <fullName evidence="2">Beta-galactosidase trimerization domain protein</fullName>
    </submittedName>
</protein>
<organism evidence="2 3">
    <name type="scientific">Robinsoniella peoriensis</name>
    <dbReference type="NCBI Taxonomy" id="180332"/>
    <lineage>
        <taxon>Bacteria</taxon>
        <taxon>Bacillati</taxon>
        <taxon>Bacillota</taxon>
        <taxon>Clostridia</taxon>
        <taxon>Lachnospirales</taxon>
        <taxon>Lachnospiraceae</taxon>
        <taxon>Robinsoniella</taxon>
    </lineage>
</organism>
<dbReference type="InterPro" id="IPR028212">
    <property type="entry name" value="GHL6"/>
</dbReference>
<dbReference type="InterPro" id="IPR029062">
    <property type="entry name" value="Class_I_gatase-like"/>
</dbReference>
<dbReference type="Pfam" id="PF14871">
    <property type="entry name" value="GHL6"/>
    <property type="match status" value="1"/>
</dbReference>
<dbReference type="Gene3D" id="3.20.20.80">
    <property type="entry name" value="Glycosidases"/>
    <property type="match status" value="1"/>
</dbReference>
<evidence type="ECO:0000259" key="1">
    <source>
        <dbReference type="Pfam" id="PF08532"/>
    </source>
</evidence>
<dbReference type="RefSeq" id="WP_138002459.1">
    <property type="nucleotide sequence ID" value="NZ_QGQD01000046.1"/>
</dbReference>
<comment type="caution">
    <text evidence="2">The sequence shown here is derived from an EMBL/GenBank/DDBJ whole genome shotgun (WGS) entry which is preliminary data.</text>
</comment>
<dbReference type="GO" id="GO:0004565">
    <property type="term" value="F:beta-galactosidase activity"/>
    <property type="evidence" value="ECO:0007669"/>
    <property type="project" value="InterPro"/>
</dbReference>
<dbReference type="AlphaFoldDB" id="A0A4U8Q7D0"/>
<feature type="domain" description="Beta-galactosidase trimerisation" evidence="1">
    <location>
        <begin position="376"/>
        <end position="443"/>
    </location>
</feature>